<evidence type="ECO:0000259" key="12">
    <source>
        <dbReference type="Pfam" id="PF17766"/>
    </source>
</evidence>
<dbReference type="InterPro" id="IPR015500">
    <property type="entry name" value="Peptidase_S8_subtilisin-rel"/>
</dbReference>
<dbReference type="FunFam" id="3.50.30.30:FF:000005">
    <property type="entry name" value="subtilisin-like protease SBT1.5"/>
    <property type="match status" value="1"/>
</dbReference>
<evidence type="ECO:0000259" key="11">
    <source>
        <dbReference type="Pfam" id="PF05922"/>
    </source>
</evidence>
<feature type="domain" description="Subtilisin-like protease fibronectin type-III" evidence="12">
    <location>
        <begin position="689"/>
        <end position="784"/>
    </location>
</feature>
<evidence type="ECO:0000256" key="6">
    <source>
        <dbReference type="PIRSR" id="PIRSR615500-1"/>
    </source>
</evidence>
<dbReference type="InterPro" id="IPR000209">
    <property type="entry name" value="Peptidase_S8/S53_dom"/>
</dbReference>
<dbReference type="PROSITE" id="PS00138">
    <property type="entry name" value="SUBTILASE_SER"/>
    <property type="match status" value="1"/>
</dbReference>
<dbReference type="PROSITE" id="PS51892">
    <property type="entry name" value="SUBTILASE"/>
    <property type="match status" value="1"/>
</dbReference>
<dbReference type="FunFam" id="2.60.40.2310:FF:000001">
    <property type="entry name" value="Subtilisin-like protease SBT1.5"/>
    <property type="match status" value="1"/>
</dbReference>
<evidence type="ECO:0000259" key="10">
    <source>
        <dbReference type="Pfam" id="PF02225"/>
    </source>
</evidence>
<feature type="domain" description="Peptidase S8/S53" evidence="9">
    <location>
        <begin position="130"/>
        <end position="473"/>
    </location>
</feature>
<dbReference type="InterPro" id="IPR041469">
    <property type="entry name" value="Subtilisin-like_FN3"/>
</dbReference>
<dbReference type="InterPro" id="IPR003137">
    <property type="entry name" value="PA_domain"/>
</dbReference>
<name>A0A438I4H8_VITVI</name>
<accession>A0A438I4H8</accession>
<evidence type="ECO:0000256" key="5">
    <source>
        <dbReference type="ARBA" id="ARBA00022825"/>
    </source>
</evidence>
<keyword evidence="5 7" id="KW-0720">Serine protease</keyword>
<dbReference type="GO" id="GO:0006508">
    <property type="term" value="P:proteolysis"/>
    <property type="evidence" value="ECO:0007669"/>
    <property type="project" value="UniProtKB-KW"/>
</dbReference>
<dbReference type="InterPro" id="IPR036852">
    <property type="entry name" value="Peptidase_S8/S53_dom_sf"/>
</dbReference>
<comment type="similarity">
    <text evidence="1 7">Belongs to the peptidase S8 family.</text>
</comment>
<dbReference type="Proteomes" id="UP000288805">
    <property type="component" value="Unassembled WGS sequence"/>
</dbReference>
<dbReference type="SUPFAM" id="SSF52743">
    <property type="entry name" value="Subtilisin-like"/>
    <property type="match status" value="1"/>
</dbReference>
<feature type="chain" id="PRO_5019357166" evidence="8">
    <location>
        <begin position="23"/>
        <end position="796"/>
    </location>
</feature>
<keyword evidence="4 7" id="KW-0378">Hydrolase</keyword>
<evidence type="ECO:0000259" key="9">
    <source>
        <dbReference type="Pfam" id="PF00082"/>
    </source>
</evidence>
<dbReference type="PRINTS" id="PR00723">
    <property type="entry name" value="SUBTILISIN"/>
</dbReference>
<comment type="caution">
    <text evidence="13">The sequence shown here is derived from an EMBL/GenBank/DDBJ whole genome shotgun (WGS) entry which is preliminary data.</text>
</comment>
<evidence type="ECO:0000313" key="14">
    <source>
        <dbReference type="Proteomes" id="UP000288805"/>
    </source>
</evidence>
<evidence type="ECO:0000313" key="13">
    <source>
        <dbReference type="EMBL" id="RVW91616.1"/>
    </source>
</evidence>
<dbReference type="Pfam" id="PF17766">
    <property type="entry name" value="fn3_6"/>
    <property type="match status" value="1"/>
</dbReference>
<dbReference type="EMBL" id="QGNW01000143">
    <property type="protein sequence ID" value="RVW91616.1"/>
    <property type="molecule type" value="Genomic_DNA"/>
</dbReference>
<dbReference type="Pfam" id="PF00082">
    <property type="entry name" value="Peptidase_S8"/>
    <property type="match status" value="2"/>
</dbReference>
<evidence type="ECO:0000256" key="2">
    <source>
        <dbReference type="ARBA" id="ARBA00022670"/>
    </source>
</evidence>
<evidence type="ECO:0000256" key="1">
    <source>
        <dbReference type="ARBA" id="ARBA00011073"/>
    </source>
</evidence>
<dbReference type="Gene3D" id="3.40.50.200">
    <property type="entry name" value="Peptidase S8/S53 domain"/>
    <property type="match status" value="3"/>
</dbReference>
<dbReference type="PANTHER" id="PTHR10795">
    <property type="entry name" value="PROPROTEIN CONVERTASE SUBTILISIN/KEXIN"/>
    <property type="match status" value="1"/>
</dbReference>
<gene>
    <name evidence="13" type="primary">SBT3.3_3</name>
    <name evidence="13" type="ORF">CK203_024163</name>
</gene>
<dbReference type="InterPro" id="IPR037045">
    <property type="entry name" value="S8pro/Inhibitor_I9_sf"/>
</dbReference>
<dbReference type="Gene3D" id="3.30.70.80">
    <property type="entry name" value="Peptidase S8 propeptide/proteinase inhibitor I9"/>
    <property type="match status" value="1"/>
</dbReference>
<dbReference type="InterPro" id="IPR010259">
    <property type="entry name" value="S8pro/Inhibitor_I9"/>
</dbReference>
<dbReference type="InterPro" id="IPR023828">
    <property type="entry name" value="Peptidase_S8_Ser-AS"/>
</dbReference>
<protein>
    <submittedName>
        <fullName evidence="13">Subtilisin-like protease SBT3.3</fullName>
    </submittedName>
</protein>
<feature type="active site" description="Charge relay system" evidence="6 7">
    <location>
        <position position="139"/>
    </location>
</feature>
<evidence type="ECO:0000256" key="7">
    <source>
        <dbReference type="PROSITE-ProRule" id="PRU01240"/>
    </source>
</evidence>
<dbReference type="FunFam" id="3.30.70.80:FF:000002">
    <property type="entry name" value="Subtilisin-like protease SBT5.3"/>
    <property type="match status" value="1"/>
</dbReference>
<evidence type="ECO:0000256" key="4">
    <source>
        <dbReference type="ARBA" id="ARBA00022801"/>
    </source>
</evidence>
<proteinExistence type="inferred from homology"/>
<dbReference type="Gene3D" id="2.60.40.2310">
    <property type="match status" value="1"/>
</dbReference>
<dbReference type="Pfam" id="PF02225">
    <property type="entry name" value="PA"/>
    <property type="match status" value="1"/>
</dbReference>
<dbReference type="GO" id="GO:0004252">
    <property type="term" value="F:serine-type endopeptidase activity"/>
    <property type="evidence" value="ECO:0007669"/>
    <property type="project" value="UniProtKB-UniRule"/>
</dbReference>
<dbReference type="InterPro" id="IPR034197">
    <property type="entry name" value="Peptidases_S8_3"/>
</dbReference>
<dbReference type="Pfam" id="PF05922">
    <property type="entry name" value="Inhibitor_I9"/>
    <property type="match status" value="1"/>
</dbReference>
<feature type="domain" description="Peptidase S8/S53" evidence="9">
    <location>
        <begin position="539"/>
        <end position="610"/>
    </location>
</feature>
<sequence>MSNSTPFFALFCLLFALAQAEARTNVHIVYLGERQHNDPELVRDSHHDMLASIVGSKEVASELMVYSYKHGFSGFAAKLTESQAQRIAELPGVLRVIPNSLHQLQTTRSWDYLGLSFQSPKNILHSSNMGDGVIIGVLDTGIWPESKSFNDEGFGPIPSQWKGVCESGQQFNSTMHCNRKVIGARWFVDGFLAEYGQPLNTSGNQEFLSPRDANGHGTHTSSTAGGSFVGNVSYKGLALGTVRGGAPHARLAIYKVCWNVLGGQCSSADILKAFDEAINDGGITVVCGASNDGPQAQTVQNTAPWILTVAASTMDRAFPTPITLGNNKTLLGQALFTGKETGFSGLVYPEVSGLAPNSAGQCEALSLDQTSVAGKVVLCFTSTVRRATIISASSDVQAAGGVGVIIAKNPGDNLAACSNDFPCVEVDYEIGTRILYYIRSTRLPVVNLSPSKTFVGEAVLAKVAYFSSRGPNSIAPAILKVTVRLRLDLNQEGMTLDGECKVRSLVWLEPNSPQKSRTSADILLLLGKLSSLRPSCCFCVAQPDITAPGVNILAATGPLNRVMDGGYAMLSGTSMATPHVSGVVALLKALHPDWSPAAIKSALVTTAWRNGPSGLPIFAEGFPKKLADPFDFGGGIVNPNGATDPGLVYDVGATDHIHYLCAVGYNNSAISQLTGQSIVCPSERPSILDVNLPSITIPNLRNSTTLTRTVTNVGAPESIYRVVIQPPIGVVITVNPDVLVFNSMTKSITFKVTVSSTHHVNTGYYFGSLTWTDGVHEVRSPLSVRTEIIQSYVDDN</sequence>
<evidence type="ECO:0000256" key="3">
    <source>
        <dbReference type="ARBA" id="ARBA00022729"/>
    </source>
</evidence>
<dbReference type="InterPro" id="IPR045051">
    <property type="entry name" value="SBT"/>
</dbReference>
<feature type="domain" description="PA" evidence="10">
    <location>
        <begin position="356"/>
        <end position="433"/>
    </location>
</feature>
<dbReference type="CDD" id="cd04852">
    <property type="entry name" value="Peptidases_S8_3"/>
    <property type="match status" value="1"/>
</dbReference>
<feature type="active site" description="Charge relay system" evidence="6 7">
    <location>
        <position position="574"/>
    </location>
</feature>
<evidence type="ECO:0000256" key="8">
    <source>
        <dbReference type="SAM" id="SignalP"/>
    </source>
</evidence>
<feature type="domain" description="Inhibitor I9" evidence="11">
    <location>
        <begin position="26"/>
        <end position="104"/>
    </location>
</feature>
<reference evidence="13 14" key="1">
    <citation type="journal article" date="2018" name="PLoS Genet.">
        <title>Population sequencing reveals clonal diversity and ancestral inbreeding in the grapevine cultivar Chardonnay.</title>
        <authorList>
            <person name="Roach M.J."/>
            <person name="Johnson D.L."/>
            <person name="Bohlmann J."/>
            <person name="van Vuuren H.J."/>
            <person name="Jones S.J."/>
            <person name="Pretorius I.S."/>
            <person name="Schmidt S.A."/>
            <person name="Borneman A.R."/>
        </authorList>
    </citation>
    <scope>NUCLEOTIDE SEQUENCE [LARGE SCALE GENOMIC DNA]</scope>
    <source>
        <strain evidence="14">cv. Chardonnay</strain>
        <tissue evidence="13">Leaf</tissue>
    </source>
</reference>
<dbReference type="Gene3D" id="3.50.30.30">
    <property type="match status" value="1"/>
</dbReference>
<keyword evidence="2 7" id="KW-0645">Protease</keyword>
<keyword evidence="3 8" id="KW-0732">Signal</keyword>
<dbReference type="AlphaFoldDB" id="A0A438I4H8"/>
<organism evidence="13 14">
    <name type="scientific">Vitis vinifera</name>
    <name type="common">Grape</name>
    <dbReference type="NCBI Taxonomy" id="29760"/>
    <lineage>
        <taxon>Eukaryota</taxon>
        <taxon>Viridiplantae</taxon>
        <taxon>Streptophyta</taxon>
        <taxon>Embryophyta</taxon>
        <taxon>Tracheophyta</taxon>
        <taxon>Spermatophyta</taxon>
        <taxon>Magnoliopsida</taxon>
        <taxon>eudicotyledons</taxon>
        <taxon>Gunneridae</taxon>
        <taxon>Pentapetalae</taxon>
        <taxon>rosids</taxon>
        <taxon>Vitales</taxon>
        <taxon>Vitaceae</taxon>
        <taxon>Viteae</taxon>
        <taxon>Vitis</taxon>
    </lineage>
</organism>
<feature type="active site" description="Charge relay system" evidence="6 7">
    <location>
        <position position="216"/>
    </location>
</feature>
<feature type="signal peptide" evidence="8">
    <location>
        <begin position="1"/>
        <end position="22"/>
    </location>
</feature>